<dbReference type="RefSeq" id="WP_379270719.1">
    <property type="nucleotide sequence ID" value="NZ_JBHUGT010000010.1"/>
</dbReference>
<dbReference type="InterPro" id="IPR005829">
    <property type="entry name" value="Sugar_transporter_CS"/>
</dbReference>
<organism evidence="9 10">
    <name type="scientific">Paenibacillus thailandensis</name>
    <dbReference type="NCBI Taxonomy" id="393250"/>
    <lineage>
        <taxon>Bacteria</taxon>
        <taxon>Bacillati</taxon>
        <taxon>Bacillota</taxon>
        <taxon>Bacilli</taxon>
        <taxon>Bacillales</taxon>
        <taxon>Paenibacillaceae</taxon>
        <taxon>Paenibacillus</taxon>
    </lineage>
</organism>
<evidence type="ECO:0000256" key="7">
    <source>
        <dbReference type="SAM" id="Phobius"/>
    </source>
</evidence>
<feature type="transmembrane region" description="Helical" evidence="7">
    <location>
        <begin position="287"/>
        <end position="306"/>
    </location>
</feature>
<keyword evidence="3" id="KW-1003">Cell membrane</keyword>
<evidence type="ECO:0000313" key="9">
    <source>
        <dbReference type="EMBL" id="MFD2660051.1"/>
    </source>
</evidence>
<reference evidence="10" key="1">
    <citation type="journal article" date="2019" name="Int. J. Syst. Evol. Microbiol.">
        <title>The Global Catalogue of Microorganisms (GCM) 10K type strain sequencing project: providing services to taxonomists for standard genome sequencing and annotation.</title>
        <authorList>
            <consortium name="The Broad Institute Genomics Platform"/>
            <consortium name="The Broad Institute Genome Sequencing Center for Infectious Disease"/>
            <person name="Wu L."/>
            <person name="Ma J."/>
        </authorList>
    </citation>
    <scope>NUCLEOTIDE SEQUENCE [LARGE SCALE GENOMIC DNA]</scope>
    <source>
        <strain evidence="10">TISTR 1827</strain>
    </source>
</reference>
<feature type="transmembrane region" description="Helical" evidence="7">
    <location>
        <begin position="312"/>
        <end position="335"/>
    </location>
</feature>
<protein>
    <submittedName>
        <fullName evidence="9">MDR family MFS transporter</fullName>
    </submittedName>
</protein>
<dbReference type="PANTHER" id="PTHR43414">
    <property type="entry name" value="MULTIDRUG RESISTANCE PROTEIN MDTG"/>
    <property type="match status" value="1"/>
</dbReference>
<dbReference type="InterPro" id="IPR020846">
    <property type="entry name" value="MFS_dom"/>
</dbReference>
<evidence type="ECO:0000259" key="8">
    <source>
        <dbReference type="PROSITE" id="PS50850"/>
    </source>
</evidence>
<accession>A0ABW5QUA3</accession>
<dbReference type="Pfam" id="PF07690">
    <property type="entry name" value="MFS_1"/>
    <property type="match status" value="1"/>
</dbReference>
<evidence type="ECO:0000256" key="2">
    <source>
        <dbReference type="ARBA" id="ARBA00022448"/>
    </source>
</evidence>
<dbReference type="PROSITE" id="PS00216">
    <property type="entry name" value="SUGAR_TRANSPORT_1"/>
    <property type="match status" value="1"/>
</dbReference>
<proteinExistence type="predicted"/>
<evidence type="ECO:0000256" key="1">
    <source>
        <dbReference type="ARBA" id="ARBA00004651"/>
    </source>
</evidence>
<comment type="subcellular location">
    <subcellularLocation>
        <location evidence="1">Cell membrane</location>
        <topology evidence="1">Multi-pass membrane protein</topology>
    </subcellularLocation>
</comment>
<feature type="transmembrane region" description="Helical" evidence="7">
    <location>
        <begin position="51"/>
        <end position="74"/>
    </location>
</feature>
<dbReference type="PANTHER" id="PTHR43414:SF1">
    <property type="entry name" value="PEPTIDE PERMEASE"/>
    <property type="match status" value="1"/>
</dbReference>
<feature type="transmembrane region" description="Helical" evidence="7">
    <location>
        <begin position="108"/>
        <end position="124"/>
    </location>
</feature>
<feature type="transmembrane region" description="Helical" evidence="7">
    <location>
        <begin position="347"/>
        <end position="366"/>
    </location>
</feature>
<dbReference type="SUPFAM" id="SSF103473">
    <property type="entry name" value="MFS general substrate transporter"/>
    <property type="match status" value="1"/>
</dbReference>
<feature type="transmembrane region" description="Helical" evidence="7">
    <location>
        <begin position="255"/>
        <end position="275"/>
    </location>
</feature>
<dbReference type="InterPro" id="IPR011701">
    <property type="entry name" value="MFS"/>
</dbReference>
<name>A0ABW5QUA3_9BACL</name>
<keyword evidence="6 7" id="KW-0472">Membrane</keyword>
<keyword evidence="10" id="KW-1185">Reference proteome</keyword>
<dbReference type="Proteomes" id="UP001597493">
    <property type="component" value="Unassembled WGS sequence"/>
</dbReference>
<keyword evidence="5 7" id="KW-1133">Transmembrane helix</keyword>
<dbReference type="EMBL" id="JBHUMY010000006">
    <property type="protein sequence ID" value="MFD2660051.1"/>
    <property type="molecule type" value="Genomic_DNA"/>
</dbReference>
<sequence>MIDRWSANARLFIHSYHPIVHSLLLGTILARIASSMSMPFLAIYLMNHTDLNAGTIGLVLGASALAGTVGGFVGGALSDKFGRRKILLGALFGWCLVFFGFAGTHHVILLFILCLLNGLCRSFYEPVSQALMSDLTEKERRFKVFSLRYLAINIGVSVGPLLGALFALLDSTLPFIVTGCIYLVYGTMLFLLMNRFGIKRIEGERKGSSLSASWQAVRHDKVLRFYLLGAVVTSMSYSQMDSNLSQYVGGEFERGVALFALMMSVNAVTVVILQVPLSKWAEKVSPITGLTVGACLYAIGNVGYAFSESWTAFIGSMVVFTLGEILAFPASNLLVDRIAPSGMRGTYYGAQSLSNLGAFMGPWVGGLLLSHYGGRTLFLVMAAIALLALLFYRRGEAVRGQTSITANESNVPV</sequence>
<keyword evidence="2" id="KW-0813">Transport</keyword>
<dbReference type="CDD" id="cd17329">
    <property type="entry name" value="MFS_MdtH_MDR_like"/>
    <property type="match status" value="1"/>
</dbReference>
<feature type="transmembrane region" description="Helical" evidence="7">
    <location>
        <begin position="175"/>
        <end position="196"/>
    </location>
</feature>
<feature type="transmembrane region" description="Helical" evidence="7">
    <location>
        <begin position="86"/>
        <end position="102"/>
    </location>
</feature>
<feature type="transmembrane region" description="Helical" evidence="7">
    <location>
        <begin position="222"/>
        <end position="240"/>
    </location>
</feature>
<dbReference type="Gene3D" id="1.20.1250.20">
    <property type="entry name" value="MFS general substrate transporter like domains"/>
    <property type="match status" value="1"/>
</dbReference>
<evidence type="ECO:0000256" key="4">
    <source>
        <dbReference type="ARBA" id="ARBA00022692"/>
    </source>
</evidence>
<evidence type="ECO:0000256" key="3">
    <source>
        <dbReference type="ARBA" id="ARBA00022475"/>
    </source>
</evidence>
<comment type="caution">
    <text evidence="9">The sequence shown here is derived from an EMBL/GenBank/DDBJ whole genome shotgun (WGS) entry which is preliminary data.</text>
</comment>
<gene>
    <name evidence="9" type="ORF">ACFSW5_07180</name>
</gene>
<dbReference type="PROSITE" id="PS50850">
    <property type="entry name" value="MFS"/>
    <property type="match status" value="1"/>
</dbReference>
<feature type="transmembrane region" description="Helical" evidence="7">
    <location>
        <begin position="372"/>
        <end position="392"/>
    </location>
</feature>
<feature type="transmembrane region" description="Helical" evidence="7">
    <location>
        <begin position="20"/>
        <end position="45"/>
    </location>
</feature>
<feature type="transmembrane region" description="Helical" evidence="7">
    <location>
        <begin position="145"/>
        <end position="169"/>
    </location>
</feature>
<feature type="domain" description="Major facilitator superfamily (MFS) profile" evidence="8">
    <location>
        <begin position="19"/>
        <end position="400"/>
    </location>
</feature>
<keyword evidence="4 7" id="KW-0812">Transmembrane</keyword>
<evidence type="ECO:0000256" key="6">
    <source>
        <dbReference type="ARBA" id="ARBA00023136"/>
    </source>
</evidence>
<evidence type="ECO:0000256" key="5">
    <source>
        <dbReference type="ARBA" id="ARBA00022989"/>
    </source>
</evidence>
<evidence type="ECO:0000313" key="10">
    <source>
        <dbReference type="Proteomes" id="UP001597493"/>
    </source>
</evidence>
<dbReference type="InterPro" id="IPR036259">
    <property type="entry name" value="MFS_trans_sf"/>
</dbReference>